<dbReference type="EMBL" id="BOMM01000098">
    <property type="protein sequence ID" value="GIE16737.1"/>
    <property type="molecule type" value="Genomic_DNA"/>
</dbReference>
<gene>
    <name evidence="2" type="ORF">Afe05nite_85770</name>
</gene>
<keyword evidence="3" id="KW-1185">Reference proteome</keyword>
<evidence type="ECO:0008006" key="4">
    <source>
        <dbReference type="Google" id="ProtNLM"/>
    </source>
</evidence>
<dbReference type="RefSeq" id="WP_203823058.1">
    <property type="nucleotide sequence ID" value="NZ_BAAABP010000067.1"/>
</dbReference>
<reference evidence="2" key="1">
    <citation type="submission" date="2021-01" db="EMBL/GenBank/DDBJ databases">
        <title>Whole genome shotgun sequence of Actinoplanes ferrugineus NBRC 15555.</title>
        <authorList>
            <person name="Komaki H."/>
            <person name="Tamura T."/>
        </authorList>
    </citation>
    <scope>NUCLEOTIDE SEQUENCE</scope>
    <source>
        <strain evidence="2">NBRC 15555</strain>
    </source>
</reference>
<dbReference type="AlphaFoldDB" id="A0A919JBD5"/>
<dbReference type="NCBIfam" id="TIGR01552">
    <property type="entry name" value="phd_fam"/>
    <property type="match status" value="1"/>
</dbReference>
<evidence type="ECO:0000313" key="3">
    <source>
        <dbReference type="Proteomes" id="UP000598174"/>
    </source>
</evidence>
<protein>
    <recommendedName>
        <fullName evidence="4">Antitoxin</fullName>
    </recommendedName>
</protein>
<sequence>MGKRDKVKTTSDKSVREAREKFADLLYDAAAGKVTYITSRGRRIAAVVPLSVADDALDEERR</sequence>
<dbReference type="InterPro" id="IPR036165">
    <property type="entry name" value="YefM-like_sf"/>
</dbReference>
<evidence type="ECO:0000313" key="2">
    <source>
        <dbReference type="EMBL" id="GIE16737.1"/>
    </source>
</evidence>
<comment type="caution">
    <text evidence="2">The sequence shown here is derived from an EMBL/GenBank/DDBJ whole genome shotgun (WGS) entry which is preliminary data.</text>
</comment>
<dbReference type="Proteomes" id="UP000598174">
    <property type="component" value="Unassembled WGS sequence"/>
</dbReference>
<evidence type="ECO:0000256" key="1">
    <source>
        <dbReference type="ARBA" id="ARBA00009981"/>
    </source>
</evidence>
<proteinExistence type="inferred from homology"/>
<accession>A0A919JBD5</accession>
<dbReference type="Gene3D" id="3.40.1620.10">
    <property type="entry name" value="YefM-like domain"/>
    <property type="match status" value="1"/>
</dbReference>
<dbReference type="SUPFAM" id="SSF143120">
    <property type="entry name" value="YefM-like"/>
    <property type="match status" value="1"/>
</dbReference>
<comment type="similarity">
    <text evidence="1">Belongs to the phD/YefM antitoxin family.</text>
</comment>
<organism evidence="2 3">
    <name type="scientific">Paractinoplanes ferrugineus</name>
    <dbReference type="NCBI Taxonomy" id="113564"/>
    <lineage>
        <taxon>Bacteria</taxon>
        <taxon>Bacillati</taxon>
        <taxon>Actinomycetota</taxon>
        <taxon>Actinomycetes</taxon>
        <taxon>Micromonosporales</taxon>
        <taxon>Micromonosporaceae</taxon>
        <taxon>Paractinoplanes</taxon>
    </lineage>
</organism>
<name>A0A919JBD5_9ACTN</name>